<evidence type="ECO:0000256" key="2">
    <source>
        <dbReference type="ARBA" id="ARBA00008610"/>
    </source>
</evidence>
<reference evidence="9 10" key="1">
    <citation type="submission" date="2019-07" db="EMBL/GenBank/DDBJ databases">
        <title>Complete Genome Sequence of Leptotrichia goodfellowii Strain JCM 16774.</title>
        <authorList>
            <person name="Watanabe S."/>
            <person name="Cui L."/>
        </authorList>
    </citation>
    <scope>NUCLEOTIDE SEQUENCE [LARGE SCALE GENOMIC DNA]</scope>
    <source>
        <strain evidence="9 10">JCM16774</strain>
    </source>
</reference>
<evidence type="ECO:0000256" key="3">
    <source>
        <dbReference type="ARBA" id="ARBA00022475"/>
    </source>
</evidence>
<comment type="subcellular location">
    <subcellularLocation>
        <location evidence="1">Cell membrane</location>
        <topology evidence="1">Lipid-anchor</topology>
    </subcellularLocation>
</comment>
<dbReference type="InterPro" id="IPR028082">
    <property type="entry name" value="Peripla_BP_I"/>
</dbReference>
<dbReference type="Gene3D" id="3.40.50.2300">
    <property type="match status" value="2"/>
</dbReference>
<accession>A0A510JEG4</accession>
<feature type="signal peptide" evidence="7">
    <location>
        <begin position="1"/>
        <end position="18"/>
    </location>
</feature>
<dbReference type="GO" id="GO:0005886">
    <property type="term" value="C:plasma membrane"/>
    <property type="evidence" value="ECO:0007669"/>
    <property type="project" value="UniProtKB-SubCell"/>
</dbReference>
<evidence type="ECO:0000313" key="10">
    <source>
        <dbReference type="Proteomes" id="UP000321606"/>
    </source>
</evidence>
<dbReference type="STRING" id="714315.GCA_000516535_01370"/>
<sequence>MKKIVTIFSIMATLLLFVACGGSKPAEGEQKKDGGETAQKTDAAKKVAIVYSTGGKGDKSFNDAAFRGLERAKKELGITFDEYEPKDPATEAKDALTKFAETGEYQLIIGVGFTMKDSVMAVAQQFPDQKFAIIDEKIENVPNIASLSFKEHEGSFLVGALAAMMSKSGTIGFVGGMESPLIQKFQAGFEQGAKYVNPNIKTLSVYIGGNSAFNDPASAKTKTETLIQQKADVVYHAAGASGQGVFQAAKEKNVYAIGVDSNQDGIAPGTILTSMMKYVDNAVFNEVKDTLEGKYQPTIQEFGIKEDGVGTTEFEFTKDKIGEENIKKLEQIKQDIKDGKIVVKPTL</sequence>
<evidence type="ECO:0000313" key="9">
    <source>
        <dbReference type="EMBL" id="BBM36433.1"/>
    </source>
</evidence>
<feature type="domain" description="ABC transporter substrate-binding protein PnrA-like" evidence="8">
    <location>
        <begin position="46"/>
        <end position="343"/>
    </location>
</feature>
<dbReference type="InterPro" id="IPR050957">
    <property type="entry name" value="BMP_lipoprotein"/>
</dbReference>
<dbReference type="SUPFAM" id="SSF53822">
    <property type="entry name" value="Periplasmic binding protein-like I"/>
    <property type="match status" value="1"/>
</dbReference>
<protein>
    <submittedName>
        <fullName evidence="9">Basic membrane lipoprotein</fullName>
    </submittedName>
</protein>
<evidence type="ECO:0000256" key="5">
    <source>
        <dbReference type="ARBA" id="ARBA00023136"/>
    </source>
</evidence>
<evidence type="ECO:0000256" key="1">
    <source>
        <dbReference type="ARBA" id="ARBA00004193"/>
    </source>
</evidence>
<dbReference type="RefSeq" id="WP_026737733.1">
    <property type="nucleotide sequence ID" value="NZ_AP019822.1"/>
</dbReference>
<dbReference type="PANTHER" id="PTHR34296">
    <property type="entry name" value="TRANSCRIPTIONAL ACTIVATOR PROTEIN MED"/>
    <property type="match status" value="1"/>
</dbReference>
<evidence type="ECO:0000256" key="7">
    <source>
        <dbReference type="SAM" id="SignalP"/>
    </source>
</evidence>
<dbReference type="PANTHER" id="PTHR34296:SF2">
    <property type="entry name" value="ABC TRANSPORTER GUANOSINE-BINDING PROTEIN NUPN"/>
    <property type="match status" value="1"/>
</dbReference>
<dbReference type="OrthoDB" id="9769871at2"/>
<name>A0A510JEG4_9FUSO</name>
<keyword evidence="5" id="KW-0472">Membrane</keyword>
<dbReference type="CDD" id="cd06354">
    <property type="entry name" value="PBP1_PrnA-like"/>
    <property type="match status" value="1"/>
</dbReference>
<evidence type="ECO:0000256" key="6">
    <source>
        <dbReference type="ARBA" id="ARBA00023288"/>
    </source>
</evidence>
<gene>
    <name evidence="9" type="ORF">JCM16774_1365</name>
</gene>
<feature type="chain" id="PRO_5021930278" evidence="7">
    <location>
        <begin position="19"/>
        <end position="347"/>
    </location>
</feature>
<dbReference type="PROSITE" id="PS51257">
    <property type="entry name" value="PROKAR_LIPOPROTEIN"/>
    <property type="match status" value="1"/>
</dbReference>
<dbReference type="EMBL" id="AP019822">
    <property type="protein sequence ID" value="BBM36433.1"/>
    <property type="molecule type" value="Genomic_DNA"/>
</dbReference>
<dbReference type="InterPro" id="IPR003760">
    <property type="entry name" value="PnrA-like"/>
</dbReference>
<dbReference type="AlphaFoldDB" id="A0A510JEG4"/>
<comment type="similarity">
    <text evidence="2">Belongs to the BMP lipoprotein family.</text>
</comment>
<proteinExistence type="inferred from homology"/>
<dbReference type="Pfam" id="PF02608">
    <property type="entry name" value="Bmp"/>
    <property type="match status" value="1"/>
</dbReference>
<keyword evidence="4 7" id="KW-0732">Signal</keyword>
<evidence type="ECO:0000259" key="8">
    <source>
        <dbReference type="Pfam" id="PF02608"/>
    </source>
</evidence>
<keyword evidence="3" id="KW-1003">Cell membrane</keyword>
<organism evidence="9 10">
    <name type="scientific">Pseudoleptotrichia goodfellowii</name>
    <dbReference type="NCBI Taxonomy" id="157692"/>
    <lineage>
        <taxon>Bacteria</taxon>
        <taxon>Fusobacteriati</taxon>
        <taxon>Fusobacteriota</taxon>
        <taxon>Fusobacteriia</taxon>
        <taxon>Fusobacteriales</taxon>
        <taxon>Leptotrichiaceae</taxon>
        <taxon>Pseudoleptotrichia</taxon>
    </lineage>
</organism>
<evidence type="ECO:0000256" key="4">
    <source>
        <dbReference type="ARBA" id="ARBA00022729"/>
    </source>
</evidence>
<dbReference type="Proteomes" id="UP000321606">
    <property type="component" value="Chromosome"/>
</dbReference>
<keyword evidence="6 9" id="KW-0449">Lipoprotein</keyword>
<dbReference type="KEGG" id="lgo:JCM16774_1365"/>